<comment type="caution">
    <text evidence="1">The sequence shown here is derived from an EMBL/GenBank/DDBJ whole genome shotgun (WGS) entry which is preliminary data.</text>
</comment>
<proteinExistence type="predicted"/>
<name>A0A9J6A7A6_SOLCO</name>
<feature type="non-terminal residue" evidence="1">
    <location>
        <position position="151"/>
    </location>
</feature>
<protein>
    <submittedName>
        <fullName evidence="1">Uncharacterized protein</fullName>
    </submittedName>
</protein>
<evidence type="ECO:0000313" key="1">
    <source>
        <dbReference type="EMBL" id="KAG5620264.1"/>
    </source>
</evidence>
<sequence>MDCIHPEQKIATNTKLVLQMVDIKWSFDISPKILSLQHDNIFFKGMSLMYFFIEFSIPWIMKWSVEVNNTSDGFPCLHRTFHAKFWSKLTQKNLEGKVHGQQIVDLINTTISRYYDIATSEPHVASDLIPFKQITRKLQINNNNNNNNNNN</sequence>
<dbReference type="EMBL" id="JACXVP010000002">
    <property type="protein sequence ID" value="KAG5620264.1"/>
    <property type="molecule type" value="Genomic_DNA"/>
</dbReference>
<reference evidence="1 2" key="1">
    <citation type="submission" date="2020-09" db="EMBL/GenBank/DDBJ databases">
        <title>De no assembly of potato wild relative species, Solanum commersonii.</title>
        <authorList>
            <person name="Cho K."/>
        </authorList>
    </citation>
    <scope>NUCLEOTIDE SEQUENCE [LARGE SCALE GENOMIC DNA]</scope>
    <source>
        <strain evidence="1">LZ3.2</strain>
        <tissue evidence="1">Leaf</tissue>
    </source>
</reference>
<accession>A0A9J6A7A6</accession>
<organism evidence="1 2">
    <name type="scientific">Solanum commersonii</name>
    <name type="common">Commerson's wild potato</name>
    <name type="synonym">Commerson's nightshade</name>
    <dbReference type="NCBI Taxonomy" id="4109"/>
    <lineage>
        <taxon>Eukaryota</taxon>
        <taxon>Viridiplantae</taxon>
        <taxon>Streptophyta</taxon>
        <taxon>Embryophyta</taxon>
        <taxon>Tracheophyta</taxon>
        <taxon>Spermatophyta</taxon>
        <taxon>Magnoliopsida</taxon>
        <taxon>eudicotyledons</taxon>
        <taxon>Gunneridae</taxon>
        <taxon>Pentapetalae</taxon>
        <taxon>asterids</taxon>
        <taxon>lamiids</taxon>
        <taxon>Solanales</taxon>
        <taxon>Solanaceae</taxon>
        <taxon>Solanoideae</taxon>
        <taxon>Solaneae</taxon>
        <taxon>Solanum</taxon>
    </lineage>
</organism>
<keyword evidence="2" id="KW-1185">Reference proteome</keyword>
<gene>
    <name evidence="1" type="ORF">H5410_005482</name>
</gene>
<dbReference type="Proteomes" id="UP000824120">
    <property type="component" value="Chromosome 2"/>
</dbReference>
<evidence type="ECO:0000313" key="2">
    <source>
        <dbReference type="Proteomes" id="UP000824120"/>
    </source>
</evidence>
<dbReference type="AlphaFoldDB" id="A0A9J6A7A6"/>